<dbReference type="Pfam" id="PF05175">
    <property type="entry name" value="MTS"/>
    <property type="match status" value="1"/>
</dbReference>
<dbReference type="KEGG" id="bsau:DWV08_07050"/>
<dbReference type="PROSITE" id="PS00092">
    <property type="entry name" value="N6_MTASE"/>
    <property type="match status" value="1"/>
</dbReference>
<dbReference type="SUPFAM" id="SSF53335">
    <property type="entry name" value="S-adenosyl-L-methionine-dependent methyltransferases"/>
    <property type="match status" value="1"/>
</dbReference>
<dbReference type="EC" id="2.1.1.297" evidence="1"/>
<dbReference type="Proteomes" id="UP000254236">
    <property type="component" value="Chromosome"/>
</dbReference>
<dbReference type="PANTHER" id="PTHR18895">
    <property type="entry name" value="HEMK METHYLTRANSFERASE"/>
    <property type="match status" value="1"/>
</dbReference>
<dbReference type="Gene3D" id="1.10.8.10">
    <property type="entry name" value="DNA helicase RuvA subunit, C-terminal domain"/>
    <property type="match status" value="1"/>
</dbReference>
<proteinExistence type="predicted"/>
<keyword evidence="4" id="KW-0949">S-adenosyl-L-methionine</keyword>
<dbReference type="GO" id="GO:0003676">
    <property type="term" value="F:nucleic acid binding"/>
    <property type="evidence" value="ECO:0007669"/>
    <property type="project" value="InterPro"/>
</dbReference>
<evidence type="ECO:0000313" key="11">
    <source>
        <dbReference type="Proteomes" id="UP000282185"/>
    </source>
</evidence>
<sequence>MPTVGDEARARLRSALAETTARLGAAGVPSPSADARELIARAADTERPLVLLDELPVGFAQRLEEGVARRERREPLQLILGRAPFRRLMLDLEPGVFIPRPETELALDLLREHAAGPFDTVLDLCAGSGALGAAVLDELPGARVLAVEIDPAAAALTARNLERAGPGRGRVLTADLGGPVPELDALGAVDAVLSNPPYIPPEAVPRDPEVFHHDPHRALFGGGADGLAVPRAVIGWARRLLRPGGVLVMEHADVQGPATRAAAAEIGGFDQLSTAADLTGRDRFLVARRAPGEQTDGSERLSR</sequence>
<organism evidence="9 11">
    <name type="scientific">Brachybacterium saurashtrense</name>
    <dbReference type="NCBI Taxonomy" id="556288"/>
    <lineage>
        <taxon>Bacteria</taxon>
        <taxon>Bacillati</taxon>
        <taxon>Actinomycetota</taxon>
        <taxon>Actinomycetes</taxon>
        <taxon>Micrococcales</taxon>
        <taxon>Dermabacteraceae</taxon>
        <taxon>Brachybacterium</taxon>
    </lineage>
</organism>
<evidence type="ECO:0000256" key="5">
    <source>
        <dbReference type="ARBA" id="ARBA00048391"/>
    </source>
</evidence>
<dbReference type="AlphaFoldDB" id="A0A345YTE5"/>
<dbReference type="InterPro" id="IPR040758">
    <property type="entry name" value="PrmC_N"/>
</dbReference>
<dbReference type="InterPro" id="IPR029063">
    <property type="entry name" value="SAM-dependent_MTases_sf"/>
</dbReference>
<evidence type="ECO:0000256" key="3">
    <source>
        <dbReference type="ARBA" id="ARBA00022679"/>
    </source>
</evidence>
<feature type="domain" description="Release factor glutamine methyltransferase N-terminal" evidence="7">
    <location>
        <begin position="15"/>
        <end position="81"/>
    </location>
</feature>
<dbReference type="Pfam" id="PF17827">
    <property type="entry name" value="PrmC_N"/>
    <property type="match status" value="1"/>
</dbReference>
<feature type="domain" description="Methyltransferase small" evidence="6">
    <location>
        <begin position="104"/>
        <end position="199"/>
    </location>
</feature>
<keyword evidence="2 9" id="KW-0489">Methyltransferase</keyword>
<reference evidence="8 10" key="1">
    <citation type="submission" date="2018-07" db="EMBL/GenBank/DDBJ databases">
        <title>Brachybacterium saurashtrense DSM 23186 genome sequence.</title>
        <authorList>
            <person name="Guo L."/>
        </authorList>
    </citation>
    <scope>NUCLEOTIDE SEQUENCE [LARGE SCALE GENOMIC DNA]</scope>
    <source>
        <strain evidence="8 10">DSM 23186</strain>
    </source>
</reference>
<dbReference type="Proteomes" id="UP000282185">
    <property type="component" value="Unassembled WGS sequence"/>
</dbReference>
<evidence type="ECO:0000313" key="8">
    <source>
        <dbReference type="EMBL" id="AXK47197.1"/>
    </source>
</evidence>
<dbReference type="Gene3D" id="3.40.50.150">
    <property type="entry name" value="Vaccinia Virus protein VP39"/>
    <property type="match status" value="1"/>
</dbReference>
<dbReference type="InterPro" id="IPR002052">
    <property type="entry name" value="DNA_methylase_N6_adenine_CS"/>
</dbReference>
<evidence type="ECO:0000256" key="4">
    <source>
        <dbReference type="ARBA" id="ARBA00022691"/>
    </source>
</evidence>
<dbReference type="CDD" id="cd02440">
    <property type="entry name" value="AdoMet_MTases"/>
    <property type="match status" value="1"/>
</dbReference>
<dbReference type="NCBIfam" id="TIGR00536">
    <property type="entry name" value="hemK_fam"/>
    <property type="match status" value="1"/>
</dbReference>
<dbReference type="InterPro" id="IPR050320">
    <property type="entry name" value="N5-glutamine_MTase"/>
</dbReference>
<dbReference type="EMBL" id="CP031356">
    <property type="protein sequence ID" value="AXK47197.1"/>
    <property type="molecule type" value="Genomic_DNA"/>
</dbReference>
<evidence type="ECO:0000313" key="9">
    <source>
        <dbReference type="EMBL" id="RRR22155.1"/>
    </source>
</evidence>
<accession>A0A345YTE5</accession>
<dbReference type="PANTHER" id="PTHR18895:SF74">
    <property type="entry name" value="MTRF1L RELEASE FACTOR GLUTAMINE METHYLTRANSFERASE"/>
    <property type="match status" value="1"/>
</dbReference>
<keyword evidence="10" id="KW-1185">Reference proteome</keyword>
<reference evidence="9 11" key="2">
    <citation type="submission" date="2018-08" db="EMBL/GenBank/DDBJ databases">
        <title>Brachybacterium saurashtrense DSM 23186.</title>
        <authorList>
            <person name="Li Y."/>
        </authorList>
    </citation>
    <scope>NUCLEOTIDE SEQUENCE [LARGE SCALE GENOMIC DNA]</scope>
    <source>
        <strain evidence="9 11">DSM 23186</strain>
    </source>
</reference>
<evidence type="ECO:0000256" key="2">
    <source>
        <dbReference type="ARBA" id="ARBA00022603"/>
    </source>
</evidence>
<evidence type="ECO:0000259" key="7">
    <source>
        <dbReference type="Pfam" id="PF17827"/>
    </source>
</evidence>
<comment type="catalytic activity">
    <reaction evidence="5">
        <text>L-glutaminyl-[peptide chain release factor] + S-adenosyl-L-methionine = N(5)-methyl-L-glutaminyl-[peptide chain release factor] + S-adenosyl-L-homocysteine + H(+)</text>
        <dbReference type="Rhea" id="RHEA:42896"/>
        <dbReference type="Rhea" id="RHEA-COMP:10271"/>
        <dbReference type="Rhea" id="RHEA-COMP:10272"/>
        <dbReference type="ChEBI" id="CHEBI:15378"/>
        <dbReference type="ChEBI" id="CHEBI:30011"/>
        <dbReference type="ChEBI" id="CHEBI:57856"/>
        <dbReference type="ChEBI" id="CHEBI:59789"/>
        <dbReference type="ChEBI" id="CHEBI:61891"/>
        <dbReference type="EC" id="2.1.1.297"/>
    </reaction>
</comment>
<keyword evidence="3" id="KW-0808">Transferase</keyword>
<gene>
    <name evidence="8" type="ORF">DWV08_07050</name>
    <name evidence="9" type="ORF">DXU92_11020</name>
</gene>
<dbReference type="InterPro" id="IPR007848">
    <property type="entry name" value="Small_mtfrase_dom"/>
</dbReference>
<name>A0A345YTE5_9MICO</name>
<protein>
    <recommendedName>
        <fullName evidence="1">peptide chain release factor N(5)-glutamine methyltransferase</fullName>
        <ecNumber evidence="1">2.1.1.297</ecNumber>
    </recommendedName>
</protein>
<evidence type="ECO:0000259" key="6">
    <source>
        <dbReference type="Pfam" id="PF05175"/>
    </source>
</evidence>
<dbReference type="GO" id="GO:0032259">
    <property type="term" value="P:methylation"/>
    <property type="evidence" value="ECO:0007669"/>
    <property type="project" value="UniProtKB-KW"/>
</dbReference>
<dbReference type="GO" id="GO:0102559">
    <property type="term" value="F:peptide chain release factor N(5)-glutamine methyltransferase activity"/>
    <property type="evidence" value="ECO:0007669"/>
    <property type="project" value="UniProtKB-EC"/>
</dbReference>
<dbReference type="InterPro" id="IPR004556">
    <property type="entry name" value="HemK-like"/>
</dbReference>
<evidence type="ECO:0000313" key="10">
    <source>
        <dbReference type="Proteomes" id="UP000254236"/>
    </source>
</evidence>
<dbReference type="OrthoDB" id="9800643at2"/>
<evidence type="ECO:0000256" key="1">
    <source>
        <dbReference type="ARBA" id="ARBA00012771"/>
    </source>
</evidence>
<dbReference type="EMBL" id="QSWH01000005">
    <property type="protein sequence ID" value="RRR22155.1"/>
    <property type="molecule type" value="Genomic_DNA"/>
</dbReference>